<protein>
    <submittedName>
        <fullName evidence="5">TIGR03943 family putative permease subunit</fullName>
    </submittedName>
</protein>
<keyword evidence="2" id="KW-0812">Transmembrane</keyword>
<dbReference type="InterPro" id="IPR048493">
    <property type="entry name" value="DUF1980_N"/>
</dbReference>
<proteinExistence type="predicted"/>
<keyword evidence="2" id="KW-0472">Membrane</keyword>
<accession>A0ABW2FH21</accession>
<sequence>MVKSSSVLAFHYAARAVLLAGFAFLIVHLVRSGNLNLYIAQRMQLIVKLAALGMYAVAAHQLYSAIRAFFDKEHNEPSCDCLHEMPATWGKSALLYGWFALPLLIGYIVPDSVLGSSMASAKGVQFTPQTTVVSEPRTTARSDSAPEPSIELPDADGSITGPGSAAADPEKGQPDNALSEPAQPEEPQPSGAPPGTGSVPSDDVPPNDAQSNAGQSSDAQSNAGQSNDADSNRKLTPEELDQLFPFDNFTETYAAYGKKLLQRDVIEVTPKRYIETLTTIDLYREAFLGKTIEVSGFVYREGNMGPRQFGVSRFAISCCTADASPYGVMITFGKADTLETDEWVSVTGKLGTTLYNDIEIIQIDVVKVVKIPAPDDPYVSPDFDFGLDQLE</sequence>
<dbReference type="Pfam" id="PF09323">
    <property type="entry name" value="DUF1980"/>
    <property type="match status" value="1"/>
</dbReference>
<evidence type="ECO:0000256" key="2">
    <source>
        <dbReference type="SAM" id="Phobius"/>
    </source>
</evidence>
<feature type="compositionally biased region" description="Polar residues" evidence="1">
    <location>
        <begin position="126"/>
        <end position="142"/>
    </location>
</feature>
<dbReference type="EMBL" id="JBHTAI010000023">
    <property type="protein sequence ID" value="MFC7152513.1"/>
    <property type="molecule type" value="Genomic_DNA"/>
</dbReference>
<reference evidence="6" key="1">
    <citation type="journal article" date="2019" name="Int. J. Syst. Evol. Microbiol.">
        <title>The Global Catalogue of Microorganisms (GCM) 10K type strain sequencing project: providing services to taxonomists for standard genome sequencing and annotation.</title>
        <authorList>
            <consortium name="The Broad Institute Genomics Platform"/>
            <consortium name="The Broad Institute Genome Sequencing Center for Infectious Disease"/>
            <person name="Wu L."/>
            <person name="Ma J."/>
        </authorList>
    </citation>
    <scope>NUCLEOTIDE SEQUENCE [LARGE SCALE GENOMIC DNA]</scope>
    <source>
        <strain evidence="6">KCTC 12907</strain>
    </source>
</reference>
<dbReference type="PANTHER" id="PTHR40047:SF1">
    <property type="entry name" value="UPF0703 PROTEIN YCGQ"/>
    <property type="match status" value="1"/>
</dbReference>
<keyword evidence="6" id="KW-1185">Reference proteome</keyword>
<dbReference type="NCBIfam" id="TIGR03943">
    <property type="entry name" value="TIGR03943 family putative permease subunit"/>
    <property type="match status" value="1"/>
</dbReference>
<dbReference type="InterPro" id="IPR052955">
    <property type="entry name" value="UPF0703_membrane_permease"/>
</dbReference>
<comment type="caution">
    <text evidence="5">The sequence shown here is derived from an EMBL/GenBank/DDBJ whole genome shotgun (WGS) entry which is preliminary data.</text>
</comment>
<evidence type="ECO:0000313" key="5">
    <source>
        <dbReference type="EMBL" id="MFC7152513.1"/>
    </source>
</evidence>
<feature type="domain" description="DUF1980" evidence="4">
    <location>
        <begin position="248"/>
        <end position="379"/>
    </location>
</feature>
<name>A0ABW2FH21_9BACL</name>
<evidence type="ECO:0000313" key="6">
    <source>
        <dbReference type="Proteomes" id="UP001596378"/>
    </source>
</evidence>
<dbReference type="InterPro" id="IPR015402">
    <property type="entry name" value="DUF1980"/>
</dbReference>
<evidence type="ECO:0000259" key="3">
    <source>
        <dbReference type="Pfam" id="PF09323"/>
    </source>
</evidence>
<keyword evidence="2" id="KW-1133">Transmembrane helix</keyword>
<feature type="region of interest" description="Disordered" evidence="1">
    <location>
        <begin position="125"/>
        <end position="233"/>
    </location>
</feature>
<organism evidence="5 6">
    <name type="scientific">Cohnella cellulosilytica</name>
    <dbReference type="NCBI Taxonomy" id="986710"/>
    <lineage>
        <taxon>Bacteria</taxon>
        <taxon>Bacillati</taxon>
        <taxon>Bacillota</taxon>
        <taxon>Bacilli</taxon>
        <taxon>Bacillales</taxon>
        <taxon>Paenibacillaceae</taxon>
        <taxon>Cohnella</taxon>
    </lineage>
</organism>
<feature type="transmembrane region" description="Helical" evidence="2">
    <location>
        <begin position="45"/>
        <end position="63"/>
    </location>
</feature>
<dbReference type="RefSeq" id="WP_378044263.1">
    <property type="nucleotide sequence ID" value="NZ_JBHMDN010000003.1"/>
</dbReference>
<feature type="transmembrane region" description="Helical" evidence="2">
    <location>
        <begin position="12"/>
        <end position="33"/>
    </location>
</feature>
<dbReference type="PANTHER" id="PTHR40047">
    <property type="entry name" value="UPF0703 PROTEIN YCGQ"/>
    <property type="match status" value="1"/>
</dbReference>
<dbReference type="InterPro" id="IPR048447">
    <property type="entry name" value="DUF1980_C"/>
</dbReference>
<feature type="transmembrane region" description="Helical" evidence="2">
    <location>
        <begin position="93"/>
        <end position="110"/>
    </location>
</feature>
<dbReference type="Proteomes" id="UP001596378">
    <property type="component" value="Unassembled WGS sequence"/>
</dbReference>
<evidence type="ECO:0000256" key="1">
    <source>
        <dbReference type="SAM" id="MobiDB-lite"/>
    </source>
</evidence>
<feature type="compositionally biased region" description="Polar residues" evidence="1">
    <location>
        <begin position="208"/>
        <end position="229"/>
    </location>
</feature>
<dbReference type="InterPro" id="IPR018247">
    <property type="entry name" value="EF_Hand_1_Ca_BS"/>
</dbReference>
<feature type="domain" description="DUF1980" evidence="3">
    <location>
        <begin position="15"/>
        <end position="125"/>
    </location>
</feature>
<dbReference type="Pfam" id="PF21537">
    <property type="entry name" value="DUF1980_C"/>
    <property type="match status" value="1"/>
</dbReference>
<evidence type="ECO:0000259" key="4">
    <source>
        <dbReference type="Pfam" id="PF21537"/>
    </source>
</evidence>
<gene>
    <name evidence="5" type="ORF">ACFQMJ_28590</name>
</gene>
<dbReference type="PROSITE" id="PS00018">
    <property type="entry name" value="EF_HAND_1"/>
    <property type="match status" value="1"/>
</dbReference>